<evidence type="ECO:0000259" key="3">
    <source>
        <dbReference type="PROSITE" id="PS50887"/>
    </source>
</evidence>
<accession>A0A317FD77</accession>
<dbReference type="Gene3D" id="3.30.450.20">
    <property type="entry name" value="PAS domain"/>
    <property type="match status" value="1"/>
</dbReference>
<evidence type="ECO:0000256" key="2">
    <source>
        <dbReference type="ARBA" id="ARBA00034247"/>
    </source>
</evidence>
<dbReference type="CDD" id="cd01949">
    <property type="entry name" value="GGDEF"/>
    <property type="match status" value="1"/>
</dbReference>
<keyword evidence="5" id="KW-1185">Reference proteome</keyword>
<dbReference type="Pfam" id="PF00990">
    <property type="entry name" value="GGDEF"/>
    <property type="match status" value="1"/>
</dbReference>
<dbReference type="NCBIfam" id="TIGR00254">
    <property type="entry name" value="GGDEF"/>
    <property type="match status" value="1"/>
</dbReference>
<dbReference type="InterPro" id="IPR043128">
    <property type="entry name" value="Rev_trsase/Diguanyl_cyclase"/>
</dbReference>
<dbReference type="GO" id="GO:0052621">
    <property type="term" value="F:diguanylate cyclase activity"/>
    <property type="evidence" value="ECO:0007669"/>
    <property type="project" value="UniProtKB-EC"/>
</dbReference>
<dbReference type="Proteomes" id="UP000245765">
    <property type="component" value="Unassembled WGS sequence"/>
</dbReference>
<dbReference type="AlphaFoldDB" id="A0A317FD77"/>
<dbReference type="RefSeq" id="WP_109871266.1">
    <property type="nucleotide sequence ID" value="NZ_QGNA01000003.1"/>
</dbReference>
<dbReference type="EMBL" id="QGNA01000003">
    <property type="protein sequence ID" value="PWS36473.1"/>
    <property type="molecule type" value="Genomic_DNA"/>
</dbReference>
<comment type="catalytic activity">
    <reaction evidence="2">
        <text>2 GTP = 3',3'-c-di-GMP + 2 diphosphate</text>
        <dbReference type="Rhea" id="RHEA:24898"/>
        <dbReference type="ChEBI" id="CHEBI:33019"/>
        <dbReference type="ChEBI" id="CHEBI:37565"/>
        <dbReference type="ChEBI" id="CHEBI:58805"/>
        <dbReference type="EC" id="2.7.7.65"/>
    </reaction>
</comment>
<dbReference type="PROSITE" id="PS50887">
    <property type="entry name" value="GGDEF"/>
    <property type="match status" value="1"/>
</dbReference>
<organism evidence="4 5">
    <name type="scientific">Falsiroseomonas bella</name>
    <dbReference type="NCBI Taxonomy" id="2184016"/>
    <lineage>
        <taxon>Bacteria</taxon>
        <taxon>Pseudomonadati</taxon>
        <taxon>Pseudomonadota</taxon>
        <taxon>Alphaproteobacteria</taxon>
        <taxon>Acetobacterales</taxon>
        <taxon>Roseomonadaceae</taxon>
        <taxon>Falsiroseomonas</taxon>
    </lineage>
</organism>
<dbReference type="Gene3D" id="3.30.70.270">
    <property type="match status" value="1"/>
</dbReference>
<dbReference type="GO" id="GO:0043709">
    <property type="term" value="P:cell adhesion involved in single-species biofilm formation"/>
    <property type="evidence" value="ECO:0007669"/>
    <property type="project" value="TreeGrafter"/>
</dbReference>
<evidence type="ECO:0000313" key="4">
    <source>
        <dbReference type="EMBL" id="PWS36473.1"/>
    </source>
</evidence>
<dbReference type="OrthoDB" id="7216521at2"/>
<name>A0A317FD77_9PROT</name>
<dbReference type="SMART" id="SM00267">
    <property type="entry name" value="GGDEF"/>
    <property type="match status" value="1"/>
</dbReference>
<dbReference type="SUPFAM" id="SSF55785">
    <property type="entry name" value="PYP-like sensor domain (PAS domain)"/>
    <property type="match status" value="1"/>
</dbReference>
<proteinExistence type="predicted"/>
<feature type="domain" description="GGDEF" evidence="3">
    <location>
        <begin position="273"/>
        <end position="398"/>
    </location>
</feature>
<evidence type="ECO:0000313" key="5">
    <source>
        <dbReference type="Proteomes" id="UP000245765"/>
    </source>
</evidence>
<gene>
    <name evidence="4" type="ORF">DFH01_15090</name>
</gene>
<dbReference type="InterPro" id="IPR050469">
    <property type="entry name" value="Diguanylate_Cyclase"/>
</dbReference>
<sequence length="398" mass="40563">MTAGPADPLAAALLESRARWRDLALLAADLLFETDAEGRLTFLAPEEVLGHAAEALLGHSMRRLLDAEDGPDPFDPAAPPRGLRAWFRTAVGEAACLEVTALALDTGGLRGVARDVTTEERDGLATARMLRRATAIARLLGLAGRGRATEGAAGPALATLLEGLCQALGFRAAALLPAAPEGAAPLAQAGTASGASDSLALGQGLALRVWRATPPDAEERELLAALAPALAGLQAEAARQAELAAAARTDPLTGLLNRRGFAEALEHGRARQPAGVIAYLDMDGLKRVNDRHGHAAGDAAIRALAGRLSAMAGAGELAARLGGDEFALWLPGATPGDALERCASLGAPGPLPGFPEAGTAAVAASIGVAEVAPGDSAEALIARADAAMYHRKRERRAA</sequence>
<protein>
    <recommendedName>
        <fullName evidence="1">diguanylate cyclase</fullName>
        <ecNumber evidence="1">2.7.7.65</ecNumber>
    </recommendedName>
</protein>
<dbReference type="PANTHER" id="PTHR45138:SF9">
    <property type="entry name" value="DIGUANYLATE CYCLASE DGCM-RELATED"/>
    <property type="match status" value="1"/>
</dbReference>
<dbReference type="InterPro" id="IPR029787">
    <property type="entry name" value="Nucleotide_cyclase"/>
</dbReference>
<dbReference type="GO" id="GO:0005886">
    <property type="term" value="C:plasma membrane"/>
    <property type="evidence" value="ECO:0007669"/>
    <property type="project" value="TreeGrafter"/>
</dbReference>
<evidence type="ECO:0000256" key="1">
    <source>
        <dbReference type="ARBA" id="ARBA00012528"/>
    </source>
</evidence>
<comment type="caution">
    <text evidence="4">The sequence shown here is derived from an EMBL/GenBank/DDBJ whole genome shotgun (WGS) entry which is preliminary data.</text>
</comment>
<dbReference type="PANTHER" id="PTHR45138">
    <property type="entry name" value="REGULATORY COMPONENTS OF SENSORY TRANSDUCTION SYSTEM"/>
    <property type="match status" value="1"/>
</dbReference>
<dbReference type="SUPFAM" id="SSF55073">
    <property type="entry name" value="Nucleotide cyclase"/>
    <property type="match status" value="1"/>
</dbReference>
<reference evidence="5" key="1">
    <citation type="submission" date="2018-05" db="EMBL/GenBank/DDBJ databases">
        <authorList>
            <person name="Du Z."/>
            <person name="Wang X."/>
        </authorList>
    </citation>
    <scope>NUCLEOTIDE SEQUENCE [LARGE SCALE GENOMIC DNA]</scope>
    <source>
        <strain evidence="5">CQN31</strain>
    </source>
</reference>
<dbReference type="InterPro" id="IPR000160">
    <property type="entry name" value="GGDEF_dom"/>
</dbReference>
<dbReference type="InterPro" id="IPR035965">
    <property type="entry name" value="PAS-like_dom_sf"/>
</dbReference>
<dbReference type="GO" id="GO:1902201">
    <property type="term" value="P:negative regulation of bacterial-type flagellum-dependent cell motility"/>
    <property type="evidence" value="ECO:0007669"/>
    <property type="project" value="TreeGrafter"/>
</dbReference>
<dbReference type="EC" id="2.7.7.65" evidence="1"/>